<evidence type="ECO:0000313" key="6">
    <source>
        <dbReference type="Proteomes" id="UP000198756"/>
    </source>
</evidence>
<proteinExistence type="inferred from homology"/>
<dbReference type="InterPro" id="IPR050770">
    <property type="entry name" value="Intradiol_RC_Dioxygenase"/>
</dbReference>
<dbReference type="GO" id="GO:0008199">
    <property type="term" value="F:ferric iron binding"/>
    <property type="evidence" value="ECO:0007669"/>
    <property type="project" value="InterPro"/>
</dbReference>
<dbReference type="RefSeq" id="WP_092727998.1">
    <property type="nucleotide sequence ID" value="NZ_FMXE01000002.1"/>
</dbReference>
<dbReference type="AlphaFoldDB" id="A0A1G5UW08"/>
<sequence length="406" mass="46830">MKQLSQIGLFFTLCIFMTSCNGQTKKSQGTTNNQQSVGDAFENSEFTYYGIPKTISSIDTSAGWKLNGQKILLTGIVYQIDGKTPASDVLLYYYQTNTEGKYLHKAEESRSMPPNELGQTHGYIRGWIKTDKEGKYYIYTVRPGTYPTNDEPAHVHITVKEPNHIKEYYIDDFVFDDDKILNSARRKKMENRCGSGVLRMVQKGDLQIGERNIILGLNIPDYPKKPTNEINSGRNIGEDIISFIPYHAWGPDKGTRTCPICKYGWYHGILYFVGNKPNWDEIKLWLTFLENESKKREKYLKVYFVYGNGKAYNKNDREKELAKLGKDLQLEKVALTFVPSFSDSESEIDLNKINSEAENTFIIYKRSRVVDKFINLKPNQDSFNLLSTRLDQTINEYFKLPKTEEE</sequence>
<name>A0A1G5UW08_9BACT</name>
<protein>
    <submittedName>
        <fullName evidence="5">Protocatechuate 3,4-dioxygenase beta subunit</fullName>
    </submittedName>
</protein>
<reference evidence="6" key="1">
    <citation type="submission" date="2016-10" db="EMBL/GenBank/DDBJ databases">
        <authorList>
            <person name="Varghese N."/>
            <person name="Submissions S."/>
        </authorList>
    </citation>
    <scope>NUCLEOTIDE SEQUENCE [LARGE SCALE GENOMIC DNA]</scope>
    <source>
        <strain evidence="6">DSM 22703</strain>
    </source>
</reference>
<accession>A0A1G5UW08</accession>
<dbReference type="PANTHER" id="PTHR33711">
    <property type="entry name" value="DIOXYGENASE, PUTATIVE (AFU_ORTHOLOGUE AFUA_2G02910)-RELATED"/>
    <property type="match status" value="1"/>
</dbReference>
<dbReference type="GO" id="GO:0016702">
    <property type="term" value="F:oxidoreductase activity, acting on single donors with incorporation of molecular oxygen, incorporation of two atoms of oxygen"/>
    <property type="evidence" value="ECO:0007669"/>
    <property type="project" value="InterPro"/>
</dbReference>
<dbReference type="PROSITE" id="PS51257">
    <property type="entry name" value="PROKAR_LIPOPROTEIN"/>
    <property type="match status" value="1"/>
</dbReference>
<keyword evidence="2 5" id="KW-0223">Dioxygenase</keyword>
<gene>
    <name evidence="5" type="ORF">SAMN03080617_00111</name>
</gene>
<dbReference type="PANTHER" id="PTHR33711:SF10">
    <property type="entry name" value="INTRADIOL RING-CLEAVAGE DIOXYGENASES DOMAIN-CONTAINING PROTEIN"/>
    <property type="match status" value="1"/>
</dbReference>
<keyword evidence="6" id="KW-1185">Reference proteome</keyword>
<dbReference type="SUPFAM" id="SSF49482">
    <property type="entry name" value="Aromatic compound dioxygenase"/>
    <property type="match status" value="1"/>
</dbReference>
<dbReference type="STRING" id="279824.SAMN03080617_00111"/>
<evidence type="ECO:0000259" key="4">
    <source>
        <dbReference type="Pfam" id="PF00775"/>
    </source>
</evidence>
<evidence type="ECO:0000256" key="1">
    <source>
        <dbReference type="ARBA" id="ARBA00007825"/>
    </source>
</evidence>
<dbReference type="Proteomes" id="UP000198756">
    <property type="component" value="Unassembled WGS sequence"/>
</dbReference>
<evidence type="ECO:0000256" key="2">
    <source>
        <dbReference type="ARBA" id="ARBA00022964"/>
    </source>
</evidence>
<feature type="domain" description="Intradiol ring-cleavage dioxygenases" evidence="4">
    <location>
        <begin position="67"/>
        <end position="181"/>
    </location>
</feature>
<dbReference type="Gene3D" id="2.60.130.10">
    <property type="entry name" value="Aromatic compound dioxygenase"/>
    <property type="match status" value="1"/>
</dbReference>
<keyword evidence="3" id="KW-0560">Oxidoreductase</keyword>
<comment type="similarity">
    <text evidence="1">Belongs to the intradiol ring-cleavage dioxygenase family.</text>
</comment>
<dbReference type="Pfam" id="PF00775">
    <property type="entry name" value="Dioxygenase_C"/>
    <property type="match status" value="1"/>
</dbReference>
<dbReference type="InterPro" id="IPR000627">
    <property type="entry name" value="Intradiol_dOase_C"/>
</dbReference>
<evidence type="ECO:0000313" key="5">
    <source>
        <dbReference type="EMBL" id="SDA37813.1"/>
    </source>
</evidence>
<dbReference type="EMBL" id="FMXE01000002">
    <property type="protein sequence ID" value="SDA37813.1"/>
    <property type="molecule type" value="Genomic_DNA"/>
</dbReference>
<organism evidence="5 6">
    <name type="scientific">Algoriphagus alkaliphilus</name>
    <dbReference type="NCBI Taxonomy" id="279824"/>
    <lineage>
        <taxon>Bacteria</taxon>
        <taxon>Pseudomonadati</taxon>
        <taxon>Bacteroidota</taxon>
        <taxon>Cytophagia</taxon>
        <taxon>Cytophagales</taxon>
        <taxon>Cyclobacteriaceae</taxon>
        <taxon>Algoriphagus</taxon>
    </lineage>
</organism>
<dbReference type="OrthoDB" id="933561at2"/>
<dbReference type="InterPro" id="IPR015889">
    <property type="entry name" value="Intradiol_dOase_core"/>
</dbReference>
<evidence type="ECO:0000256" key="3">
    <source>
        <dbReference type="ARBA" id="ARBA00023002"/>
    </source>
</evidence>